<protein>
    <recommendedName>
        <fullName evidence="7">Zn(2)-C6 fungal-type domain-containing protein</fullName>
    </recommendedName>
</protein>
<dbReference type="GO" id="GO:0000981">
    <property type="term" value="F:DNA-binding transcription factor activity, RNA polymerase II-specific"/>
    <property type="evidence" value="ECO:0007669"/>
    <property type="project" value="InterPro"/>
</dbReference>
<evidence type="ECO:0000256" key="6">
    <source>
        <dbReference type="SAM" id="MobiDB-lite"/>
    </source>
</evidence>
<evidence type="ECO:0000256" key="3">
    <source>
        <dbReference type="ARBA" id="ARBA00023125"/>
    </source>
</evidence>
<comment type="caution">
    <text evidence="8">The sequence shown here is derived from an EMBL/GenBank/DDBJ whole genome shotgun (WGS) entry which is preliminary data.</text>
</comment>
<evidence type="ECO:0000256" key="4">
    <source>
        <dbReference type="ARBA" id="ARBA00023163"/>
    </source>
</evidence>
<keyword evidence="2" id="KW-0805">Transcription regulation</keyword>
<dbReference type="EMBL" id="RSCE01000016">
    <property type="protein sequence ID" value="RSH77472.1"/>
    <property type="molecule type" value="Genomic_DNA"/>
</dbReference>
<dbReference type="AlphaFoldDB" id="A0A427XF65"/>
<sequence>MSAVPTHAHSYSKISCLACRAAKRKCLTPDAFTVCKRCADQGLECEYKKHRRGRRKKVAEDASVRSRSRSGSARSRSPEDRDARDGLGRVDRERDRSHDRIHDRDRDRDRDNKSHPSTEPRARHAIQFSHVVPIEGDSSPYLPRPGVPPEPTSGPSLAHLRTDCPDPVTNGFLTEADAYEMFEFYFHHLNVTVAILDPVLHTATYCREKSPLLYSAVLTVTAKIIRPKAYSKCLLISNKLVGQAVEFGLCSVEVVQAILVLTHWKKADDATSWRKTGYAIRMAQELRLNLRAARPLPRNERQAREVLNRERCWLNYHLSMHHSLPRMINEDDADYLVEWISEHPHLPCPGEIVIAPWIQFSRMCRLFADMLAGMNGNHSNLRSLHWLEMEWKRWRKHWLEKNNEYNFLAQHIATLKLCDSLLHFHICEYRLLFCARYRSNGEPLDTSQPSELSYAFANCADVALALLEVFQTEFVRNGFLPFCFNLTWVGTAITSVWLIKNIGAMDHTDRGRVIRTLTECSESTADSSCSSDDMASYTHRLLKHLLGSLSPDYLLSATAPPTGLGPPPAAVDLPPGPPQPPVWTMPSAQQIIQEHLWHPSVFDAPQPQLTPGSSGPGPGITPVPANAQGSIMPDGVPGQIPTDVLFPAADDDIWKLLFPL</sequence>
<name>A0A427XF65_9TREE</name>
<feature type="region of interest" description="Disordered" evidence="6">
    <location>
        <begin position="605"/>
        <end position="626"/>
    </location>
</feature>
<dbReference type="STRING" id="105984.A0A427XF65"/>
<keyword evidence="3" id="KW-0238">DNA-binding</keyword>
<keyword evidence="5" id="KW-0539">Nucleus</keyword>
<dbReference type="CDD" id="cd12148">
    <property type="entry name" value="fungal_TF_MHR"/>
    <property type="match status" value="1"/>
</dbReference>
<keyword evidence="9" id="KW-1185">Reference proteome</keyword>
<feature type="compositionally biased region" description="Pro residues" evidence="6">
    <location>
        <begin position="142"/>
        <end position="152"/>
    </location>
</feature>
<dbReference type="InterPro" id="IPR036864">
    <property type="entry name" value="Zn2-C6_fun-type_DNA-bd_sf"/>
</dbReference>
<dbReference type="GeneID" id="39587987"/>
<dbReference type="PROSITE" id="PS00463">
    <property type="entry name" value="ZN2_CY6_FUNGAL_1"/>
    <property type="match status" value="1"/>
</dbReference>
<evidence type="ECO:0000256" key="2">
    <source>
        <dbReference type="ARBA" id="ARBA00023015"/>
    </source>
</evidence>
<dbReference type="GO" id="GO:0000976">
    <property type="term" value="F:transcription cis-regulatory region binding"/>
    <property type="evidence" value="ECO:0007669"/>
    <property type="project" value="TreeGrafter"/>
</dbReference>
<dbReference type="InterPro" id="IPR001138">
    <property type="entry name" value="Zn2Cys6_DnaBD"/>
</dbReference>
<dbReference type="PANTHER" id="PTHR31845">
    <property type="entry name" value="FINGER DOMAIN PROTEIN, PUTATIVE-RELATED"/>
    <property type="match status" value="1"/>
</dbReference>
<dbReference type="RefSeq" id="XP_028472619.1">
    <property type="nucleotide sequence ID" value="XM_028619123.1"/>
</dbReference>
<evidence type="ECO:0000259" key="7">
    <source>
        <dbReference type="PROSITE" id="PS50048"/>
    </source>
</evidence>
<dbReference type="GO" id="GO:0005634">
    <property type="term" value="C:nucleus"/>
    <property type="evidence" value="ECO:0007669"/>
    <property type="project" value="UniProtKB-SubCell"/>
</dbReference>
<dbReference type="PANTHER" id="PTHR31845:SF17">
    <property type="entry name" value="ZN(II)2CYS6 TRANSCRIPTION FACTOR (EUROFUNG)"/>
    <property type="match status" value="1"/>
</dbReference>
<dbReference type="Gene3D" id="4.10.240.10">
    <property type="entry name" value="Zn(2)-C6 fungal-type DNA-binding domain"/>
    <property type="match status" value="1"/>
</dbReference>
<evidence type="ECO:0000256" key="5">
    <source>
        <dbReference type="ARBA" id="ARBA00023242"/>
    </source>
</evidence>
<feature type="region of interest" description="Disordered" evidence="6">
    <location>
        <begin position="49"/>
        <end position="157"/>
    </location>
</feature>
<dbReference type="GO" id="GO:0008270">
    <property type="term" value="F:zinc ion binding"/>
    <property type="evidence" value="ECO:0007669"/>
    <property type="project" value="InterPro"/>
</dbReference>
<gene>
    <name evidence="8" type="ORF">EHS24_003444</name>
</gene>
<dbReference type="InterPro" id="IPR051089">
    <property type="entry name" value="prtT"/>
</dbReference>
<feature type="domain" description="Zn(2)-C6 fungal-type" evidence="7">
    <location>
        <begin position="15"/>
        <end position="47"/>
    </location>
</feature>
<dbReference type="CDD" id="cd00067">
    <property type="entry name" value="GAL4"/>
    <property type="match status" value="1"/>
</dbReference>
<reference evidence="8 9" key="1">
    <citation type="submission" date="2018-11" db="EMBL/GenBank/DDBJ databases">
        <title>Genome sequence of Apiotrichum porosum DSM 27194.</title>
        <authorList>
            <person name="Aliyu H."/>
            <person name="Gorte O."/>
            <person name="Ochsenreither K."/>
        </authorList>
    </citation>
    <scope>NUCLEOTIDE SEQUENCE [LARGE SCALE GENOMIC DNA]</scope>
    <source>
        <strain evidence="8 9">DSM 27194</strain>
    </source>
</reference>
<evidence type="ECO:0000256" key="1">
    <source>
        <dbReference type="ARBA" id="ARBA00004123"/>
    </source>
</evidence>
<proteinExistence type="predicted"/>
<accession>A0A427XF65</accession>
<evidence type="ECO:0000313" key="9">
    <source>
        <dbReference type="Proteomes" id="UP000279236"/>
    </source>
</evidence>
<dbReference type="SUPFAM" id="SSF57701">
    <property type="entry name" value="Zn2/Cys6 DNA-binding domain"/>
    <property type="match status" value="1"/>
</dbReference>
<evidence type="ECO:0000313" key="8">
    <source>
        <dbReference type="EMBL" id="RSH77472.1"/>
    </source>
</evidence>
<comment type="subcellular location">
    <subcellularLocation>
        <location evidence="1">Nucleus</location>
    </subcellularLocation>
</comment>
<dbReference type="Proteomes" id="UP000279236">
    <property type="component" value="Unassembled WGS sequence"/>
</dbReference>
<feature type="compositionally biased region" description="Basic and acidic residues" evidence="6">
    <location>
        <begin position="76"/>
        <end position="122"/>
    </location>
</feature>
<dbReference type="PROSITE" id="PS50048">
    <property type="entry name" value="ZN2_CY6_FUNGAL_2"/>
    <property type="match status" value="1"/>
</dbReference>
<dbReference type="OrthoDB" id="3163292at2759"/>
<keyword evidence="4" id="KW-0804">Transcription</keyword>
<organism evidence="8 9">
    <name type="scientific">Apiotrichum porosum</name>
    <dbReference type="NCBI Taxonomy" id="105984"/>
    <lineage>
        <taxon>Eukaryota</taxon>
        <taxon>Fungi</taxon>
        <taxon>Dikarya</taxon>
        <taxon>Basidiomycota</taxon>
        <taxon>Agaricomycotina</taxon>
        <taxon>Tremellomycetes</taxon>
        <taxon>Trichosporonales</taxon>
        <taxon>Trichosporonaceae</taxon>
        <taxon>Apiotrichum</taxon>
    </lineage>
</organism>